<dbReference type="InterPro" id="IPR021135">
    <property type="entry name" value="PEP_COase"/>
</dbReference>
<dbReference type="AlphaFoldDB" id="A0AAW2PGA1"/>
<comment type="caution">
    <text evidence="2">The sequence shown here is derived from an EMBL/GenBank/DDBJ whole genome shotgun (WGS) entry which is preliminary data.</text>
</comment>
<organism evidence="2">
    <name type="scientific">Sesamum angustifolium</name>
    <dbReference type="NCBI Taxonomy" id="2727405"/>
    <lineage>
        <taxon>Eukaryota</taxon>
        <taxon>Viridiplantae</taxon>
        <taxon>Streptophyta</taxon>
        <taxon>Embryophyta</taxon>
        <taxon>Tracheophyta</taxon>
        <taxon>Spermatophyta</taxon>
        <taxon>Magnoliopsida</taxon>
        <taxon>eudicotyledons</taxon>
        <taxon>Gunneridae</taxon>
        <taxon>Pentapetalae</taxon>
        <taxon>asterids</taxon>
        <taxon>lamiids</taxon>
        <taxon>Lamiales</taxon>
        <taxon>Pedaliaceae</taxon>
        <taxon>Sesamum</taxon>
    </lineage>
</organism>
<gene>
    <name evidence="2" type="ORF">Sangu_0964200</name>
</gene>
<dbReference type="GO" id="GO:0008964">
    <property type="term" value="F:phosphoenolpyruvate carboxylase activity"/>
    <property type="evidence" value="ECO:0007669"/>
    <property type="project" value="InterPro"/>
</dbReference>
<dbReference type="PANTHER" id="PTHR30523:SF33">
    <property type="entry name" value="PHOSPHOENOLPYRUVATE CARBOXYLASE 3"/>
    <property type="match status" value="1"/>
</dbReference>
<dbReference type="EMBL" id="JACGWK010000005">
    <property type="protein sequence ID" value="KAL0353829.1"/>
    <property type="molecule type" value="Genomic_DNA"/>
</dbReference>
<dbReference type="GO" id="GO:0005829">
    <property type="term" value="C:cytosol"/>
    <property type="evidence" value="ECO:0007669"/>
    <property type="project" value="TreeGrafter"/>
</dbReference>
<dbReference type="GO" id="GO:0009507">
    <property type="term" value="C:chloroplast"/>
    <property type="evidence" value="ECO:0007669"/>
    <property type="project" value="TreeGrafter"/>
</dbReference>
<dbReference type="InterPro" id="IPR015813">
    <property type="entry name" value="Pyrv/PenolPyrv_kinase-like_dom"/>
</dbReference>
<dbReference type="Pfam" id="PF00311">
    <property type="entry name" value="PEPcase"/>
    <property type="match status" value="1"/>
</dbReference>
<protein>
    <submittedName>
        <fullName evidence="2">Phosphoenolpyruvate carboxylase</fullName>
    </submittedName>
</protein>
<evidence type="ECO:0000256" key="1">
    <source>
        <dbReference type="SAM" id="MobiDB-lite"/>
    </source>
</evidence>
<feature type="region of interest" description="Disordered" evidence="1">
    <location>
        <begin position="116"/>
        <end position="137"/>
    </location>
</feature>
<name>A0AAW2PGA1_9LAMI</name>
<evidence type="ECO:0000313" key="2">
    <source>
        <dbReference type="EMBL" id="KAL0353829.1"/>
    </source>
</evidence>
<accession>A0AAW2PGA1</accession>
<sequence>MATRNLEKLASIDAQLRLLVPGKVSEDDKLVEYDALLLDRFLDILQDLHGEDLKETVQECYELSAEYEGKHDPKKLEELGNVLTSLDPGDSIVLAKAFSHMLSLANLAEEVQIAHRRRNKKKKGDYTDENSATTESDIEETLKRLVVDLKKSLKKF</sequence>
<reference evidence="2" key="2">
    <citation type="journal article" date="2024" name="Plant">
        <title>Genomic evolution and insights into agronomic trait innovations of Sesamum species.</title>
        <authorList>
            <person name="Miao H."/>
            <person name="Wang L."/>
            <person name="Qu L."/>
            <person name="Liu H."/>
            <person name="Sun Y."/>
            <person name="Le M."/>
            <person name="Wang Q."/>
            <person name="Wei S."/>
            <person name="Zheng Y."/>
            <person name="Lin W."/>
            <person name="Duan Y."/>
            <person name="Cao H."/>
            <person name="Xiong S."/>
            <person name="Wang X."/>
            <person name="Wei L."/>
            <person name="Li C."/>
            <person name="Ma Q."/>
            <person name="Ju M."/>
            <person name="Zhao R."/>
            <person name="Li G."/>
            <person name="Mu C."/>
            <person name="Tian Q."/>
            <person name="Mei H."/>
            <person name="Zhang T."/>
            <person name="Gao T."/>
            <person name="Zhang H."/>
        </authorList>
    </citation>
    <scope>NUCLEOTIDE SEQUENCE</scope>
    <source>
        <strain evidence="2">G01</strain>
    </source>
</reference>
<dbReference type="PANTHER" id="PTHR30523">
    <property type="entry name" value="PHOSPHOENOLPYRUVATE CARBOXYLASE"/>
    <property type="match status" value="1"/>
</dbReference>
<dbReference type="GO" id="GO:0015977">
    <property type="term" value="P:carbon fixation"/>
    <property type="evidence" value="ECO:0007669"/>
    <property type="project" value="InterPro"/>
</dbReference>
<dbReference type="SUPFAM" id="SSF51621">
    <property type="entry name" value="Phosphoenolpyruvate/pyruvate domain"/>
    <property type="match status" value="1"/>
</dbReference>
<dbReference type="GO" id="GO:0006099">
    <property type="term" value="P:tricarboxylic acid cycle"/>
    <property type="evidence" value="ECO:0007669"/>
    <property type="project" value="InterPro"/>
</dbReference>
<dbReference type="GO" id="GO:0048366">
    <property type="term" value="P:leaf development"/>
    <property type="evidence" value="ECO:0007669"/>
    <property type="project" value="TreeGrafter"/>
</dbReference>
<reference evidence="2" key="1">
    <citation type="submission" date="2020-06" db="EMBL/GenBank/DDBJ databases">
        <authorList>
            <person name="Li T."/>
            <person name="Hu X."/>
            <person name="Zhang T."/>
            <person name="Song X."/>
            <person name="Zhang H."/>
            <person name="Dai N."/>
            <person name="Sheng W."/>
            <person name="Hou X."/>
            <person name="Wei L."/>
        </authorList>
    </citation>
    <scope>NUCLEOTIDE SEQUENCE</scope>
    <source>
        <strain evidence="2">G01</strain>
        <tissue evidence="2">Leaf</tissue>
    </source>
</reference>
<dbReference type="GO" id="GO:0048046">
    <property type="term" value="C:apoplast"/>
    <property type="evidence" value="ECO:0007669"/>
    <property type="project" value="TreeGrafter"/>
</dbReference>
<proteinExistence type="predicted"/>